<dbReference type="CDD" id="cd22191">
    <property type="entry name" value="DPBB_RlpA_EXP_N-like"/>
    <property type="match status" value="1"/>
</dbReference>
<evidence type="ECO:0000256" key="2">
    <source>
        <dbReference type="SAM" id="Phobius"/>
    </source>
</evidence>
<dbReference type="InterPro" id="IPR036908">
    <property type="entry name" value="RlpA-like_sf"/>
</dbReference>
<name>A0AAV5GT83_9BASI</name>
<proteinExistence type="predicted"/>
<dbReference type="AlphaFoldDB" id="A0AAV5GT83"/>
<evidence type="ECO:0000313" key="3">
    <source>
        <dbReference type="EMBL" id="GJN93438.1"/>
    </source>
</evidence>
<evidence type="ECO:0008006" key="5">
    <source>
        <dbReference type="Google" id="ProtNLM"/>
    </source>
</evidence>
<feature type="compositionally biased region" description="Acidic residues" evidence="1">
    <location>
        <begin position="31"/>
        <end position="42"/>
    </location>
</feature>
<evidence type="ECO:0000313" key="4">
    <source>
        <dbReference type="Proteomes" id="UP001342314"/>
    </source>
</evidence>
<dbReference type="Proteomes" id="UP001342314">
    <property type="component" value="Unassembled WGS sequence"/>
</dbReference>
<feature type="region of interest" description="Disordered" evidence="1">
    <location>
        <begin position="105"/>
        <end position="131"/>
    </location>
</feature>
<protein>
    <recommendedName>
        <fullName evidence="5">RlpA-like protein double-psi beta-barrel domain-containing protein</fullName>
    </recommendedName>
</protein>
<keyword evidence="2" id="KW-1133">Transmembrane helix</keyword>
<feature type="region of interest" description="Disordered" evidence="1">
    <location>
        <begin position="1"/>
        <end position="74"/>
    </location>
</feature>
<feature type="compositionally biased region" description="Polar residues" evidence="1">
    <location>
        <begin position="155"/>
        <end position="175"/>
    </location>
</feature>
<evidence type="ECO:0000256" key="1">
    <source>
        <dbReference type="SAM" id="MobiDB-lite"/>
    </source>
</evidence>
<keyword evidence="2" id="KW-0472">Membrane</keyword>
<dbReference type="Gene3D" id="2.40.40.10">
    <property type="entry name" value="RlpA-like domain"/>
    <property type="match status" value="1"/>
</dbReference>
<keyword evidence="4" id="KW-1185">Reference proteome</keyword>
<reference evidence="3 4" key="1">
    <citation type="submission" date="2021-12" db="EMBL/GenBank/DDBJ databases">
        <title>High titer production of polyol ester of fatty acids by Rhodotorula paludigena BS15 towards product separation-free biomass refinery.</title>
        <authorList>
            <person name="Mano J."/>
            <person name="Ono H."/>
            <person name="Tanaka T."/>
            <person name="Naito K."/>
            <person name="Sushida H."/>
            <person name="Ike M."/>
            <person name="Tokuyasu K."/>
            <person name="Kitaoka M."/>
        </authorList>
    </citation>
    <scope>NUCLEOTIDE SEQUENCE [LARGE SCALE GENOMIC DNA]</scope>
    <source>
        <strain evidence="3 4">BS15</strain>
    </source>
</reference>
<feature type="transmembrane region" description="Helical" evidence="2">
    <location>
        <begin position="78"/>
        <end position="100"/>
    </location>
</feature>
<organism evidence="3 4">
    <name type="scientific">Rhodotorula paludigena</name>
    <dbReference type="NCBI Taxonomy" id="86838"/>
    <lineage>
        <taxon>Eukaryota</taxon>
        <taxon>Fungi</taxon>
        <taxon>Dikarya</taxon>
        <taxon>Basidiomycota</taxon>
        <taxon>Pucciniomycotina</taxon>
        <taxon>Microbotryomycetes</taxon>
        <taxon>Sporidiobolales</taxon>
        <taxon>Sporidiobolaceae</taxon>
        <taxon>Rhodotorula</taxon>
    </lineage>
</organism>
<accession>A0AAV5GT83</accession>
<feature type="compositionally biased region" description="Basic and acidic residues" evidence="1">
    <location>
        <begin position="1"/>
        <end position="10"/>
    </location>
</feature>
<feature type="compositionally biased region" description="Low complexity" evidence="1">
    <location>
        <begin position="108"/>
        <end position="131"/>
    </location>
</feature>
<keyword evidence="2" id="KW-0812">Transmembrane</keyword>
<feature type="region of interest" description="Disordered" evidence="1">
    <location>
        <begin position="276"/>
        <end position="312"/>
    </location>
</feature>
<comment type="caution">
    <text evidence="3">The sequence shown here is derived from an EMBL/GenBank/DDBJ whole genome shotgun (WGS) entry which is preliminary data.</text>
</comment>
<sequence>MRSMGKKDYGDANGSGEHTASDSDGGNGGDPSDDEHHEDDDDDRGHHARKKRGGAGGGTGAGQAAPGDRQPKTSKTPWIIGVVVAVIVVVVLCVGLFLWYRSRNNSTSDADPPLSSSGLSSSNSGGASSAASASASSTVATAASSAPSLSLNLTMPPTTASSREPSQTASATSSALKADNKVSECGSKASDEDYVVRVGPDLYGSSSGISTLCGTFLTLYHLEKDAYVRASVDGLCGECTGHNLIVSQAVFHGLTDNLDIGMTLSQYWLTDAEHEPKHTIKSPGAAEEGGATRTAGGAGATETGGAGGIGRTRGAVGEADLDAVTRDAGLTGFMTIMPIETLVR</sequence>
<dbReference type="EMBL" id="BQKY01000014">
    <property type="protein sequence ID" value="GJN93438.1"/>
    <property type="molecule type" value="Genomic_DNA"/>
</dbReference>
<gene>
    <name evidence="3" type="ORF">Rhopal_006494-T1</name>
</gene>
<feature type="region of interest" description="Disordered" evidence="1">
    <location>
        <begin position="150"/>
        <end position="177"/>
    </location>
</feature>
<feature type="compositionally biased region" description="Low complexity" evidence="1">
    <location>
        <begin position="284"/>
        <end position="295"/>
    </location>
</feature>
<feature type="compositionally biased region" description="Gly residues" evidence="1">
    <location>
        <begin position="296"/>
        <end position="311"/>
    </location>
</feature>